<comment type="pathway">
    <text evidence="3">Carbohydrate degradation; glycolysis; D-glyceraldehyde 3-phosphate and glycerone phosphate from D-glucose: step 3/4.</text>
</comment>
<evidence type="ECO:0000313" key="18">
    <source>
        <dbReference type="Proteomes" id="UP001595478"/>
    </source>
</evidence>
<keyword evidence="11" id="KW-0067">ATP-binding</keyword>
<keyword evidence="8" id="KW-0479">Metal-binding</keyword>
<comment type="caution">
    <text evidence="17">The sequence shown here is derived from an EMBL/GenBank/DDBJ whole genome shotgun (WGS) entry which is preliminary data.</text>
</comment>
<keyword evidence="6" id="KW-0021">Allosteric enzyme</keyword>
<evidence type="ECO:0000256" key="15">
    <source>
        <dbReference type="ARBA" id="ARBA00048070"/>
    </source>
</evidence>
<keyword evidence="5" id="KW-0963">Cytoplasm</keyword>
<dbReference type="InterPro" id="IPR000023">
    <property type="entry name" value="Phosphofructokinase_dom"/>
</dbReference>
<comment type="similarity">
    <text evidence="14">Belongs to the phosphofructokinase type A (PFKA) family.</text>
</comment>
<evidence type="ECO:0000256" key="3">
    <source>
        <dbReference type="ARBA" id="ARBA00004679"/>
    </source>
</evidence>
<keyword evidence="9" id="KW-0547">Nucleotide-binding</keyword>
<dbReference type="InterPro" id="IPR015912">
    <property type="entry name" value="Phosphofructokinase_CS"/>
</dbReference>
<evidence type="ECO:0000256" key="5">
    <source>
        <dbReference type="ARBA" id="ARBA00022490"/>
    </source>
</evidence>
<dbReference type="Proteomes" id="UP001595478">
    <property type="component" value="Unassembled WGS sequence"/>
</dbReference>
<dbReference type="PRINTS" id="PR00476">
    <property type="entry name" value="PHFRCTKINASE"/>
</dbReference>
<evidence type="ECO:0000256" key="4">
    <source>
        <dbReference type="ARBA" id="ARBA00012055"/>
    </source>
</evidence>
<keyword evidence="13" id="KW-0324">Glycolysis</keyword>
<dbReference type="RefSeq" id="WP_376918232.1">
    <property type="nucleotide sequence ID" value="NZ_JBHRSW010000004.1"/>
</dbReference>
<evidence type="ECO:0000313" key="17">
    <source>
        <dbReference type="EMBL" id="MFC3120089.1"/>
    </source>
</evidence>
<evidence type="ECO:0000259" key="16">
    <source>
        <dbReference type="Pfam" id="PF00365"/>
    </source>
</evidence>
<reference evidence="18" key="1">
    <citation type="journal article" date="2019" name="Int. J. Syst. Evol. Microbiol.">
        <title>The Global Catalogue of Microorganisms (GCM) 10K type strain sequencing project: providing services to taxonomists for standard genome sequencing and annotation.</title>
        <authorList>
            <consortium name="The Broad Institute Genomics Platform"/>
            <consortium name="The Broad Institute Genome Sequencing Center for Infectious Disease"/>
            <person name="Wu L."/>
            <person name="Ma J."/>
        </authorList>
    </citation>
    <scope>NUCLEOTIDE SEQUENCE [LARGE SCALE GENOMIC DNA]</scope>
    <source>
        <strain evidence="18">KCTC 52473</strain>
    </source>
</reference>
<dbReference type="SUPFAM" id="SSF53784">
    <property type="entry name" value="Phosphofructokinase"/>
    <property type="match status" value="1"/>
</dbReference>
<dbReference type="EC" id="2.7.1.11" evidence="4"/>
<dbReference type="Pfam" id="PF00365">
    <property type="entry name" value="PFK"/>
    <property type="match status" value="1"/>
</dbReference>
<evidence type="ECO:0000256" key="9">
    <source>
        <dbReference type="ARBA" id="ARBA00022741"/>
    </source>
</evidence>
<dbReference type="InterPro" id="IPR022953">
    <property type="entry name" value="ATP_PFK"/>
</dbReference>
<name>A0ABV7FIH9_9ALTE</name>
<evidence type="ECO:0000256" key="7">
    <source>
        <dbReference type="ARBA" id="ARBA00022679"/>
    </source>
</evidence>
<dbReference type="GO" id="GO:0003872">
    <property type="term" value="F:6-phosphofructokinase activity"/>
    <property type="evidence" value="ECO:0007669"/>
    <property type="project" value="UniProtKB-EC"/>
</dbReference>
<evidence type="ECO:0000256" key="8">
    <source>
        <dbReference type="ARBA" id="ARBA00022723"/>
    </source>
</evidence>
<keyword evidence="10" id="KW-0418">Kinase</keyword>
<evidence type="ECO:0000256" key="11">
    <source>
        <dbReference type="ARBA" id="ARBA00022840"/>
    </source>
</evidence>
<dbReference type="PIRSF" id="PIRSF000532">
    <property type="entry name" value="ATP_PFK_prok"/>
    <property type="match status" value="1"/>
</dbReference>
<dbReference type="PROSITE" id="PS00433">
    <property type="entry name" value="PHOSPHOFRUCTOKINASE"/>
    <property type="match status" value="1"/>
</dbReference>
<evidence type="ECO:0000256" key="2">
    <source>
        <dbReference type="ARBA" id="ARBA00004496"/>
    </source>
</evidence>
<evidence type="ECO:0000256" key="14">
    <source>
        <dbReference type="ARBA" id="ARBA00038478"/>
    </source>
</evidence>
<dbReference type="Gene3D" id="3.40.50.450">
    <property type="match status" value="1"/>
</dbReference>
<feature type="domain" description="Phosphofructokinase" evidence="16">
    <location>
        <begin position="5"/>
        <end position="285"/>
    </location>
</feature>
<dbReference type="EMBL" id="JBHRSW010000004">
    <property type="protein sequence ID" value="MFC3120089.1"/>
    <property type="molecule type" value="Genomic_DNA"/>
</dbReference>
<keyword evidence="7 17" id="KW-0808">Transferase</keyword>
<keyword evidence="18" id="KW-1185">Reference proteome</keyword>
<accession>A0ABV7FIH9</accession>
<sequence length="331" mass="35646">MAIKKIAVLTSGGDAPGMNACIRAVSLAAIGAGAEVIGYKYGYNGLLKQEYIHLDPYAVRNLLQRGGTVLHSARCEKFKQTDQLHIAAQHLNDAGVDGLVVVGGDGSFKGAERLQSIWDKPIVGVPGTIDNDVAGTDYTVGYHTAIQTAVESLDKVRDTAEAFERIFVVDVMGREAGFIALNSAISAGADHVLLPETFTTAAEELVKILDKLDKRRKNRANKSHIIVVTENLWPGGLNVLADSLQAESGVDVRILTLGHVQRGGSPVWQDRLLATKLGTYAVEIIKQGQKGMMSAINHRLPAAVPLNDVSIERKELNSYSMQIRDEISLLG</sequence>
<gene>
    <name evidence="17" type="ORF">ACFOHL_00475</name>
</gene>
<dbReference type="PANTHER" id="PTHR13697:SF4">
    <property type="entry name" value="ATP-DEPENDENT 6-PHOSPHOFRUCTOKINASE"/>
    <property type="match status" value="1"/>
</dbReference>
<evidence type="ECO:0000256" key="12">
    <source>
        <dbReference type="ARBA" id="ARBA00022842"/>
    </source>
</evidence>
<dbReference type="InterPro" id="IPR035966">
    <property type="entry name" value="PKF_sf"/>
</dbReference>
<evidence type="ECO:0000256" key="6">
    <source>
        <dbReference type="ARBA" id="ARBA00022533"/>
    </source>
</evidence>
<dbReference type="InterPro" id="IPR012003">
    <property type="entry name" value="ATP_PFK_prok-type"/>
</dbReference>
<keyword evidence="12" id="KW-0460">Magnesium</keyword>
<dbReference type="Gene3D" id="3.40.50.460">
    <property type="entry name" value="Phosphofructokinase domain"/>
    <property type="match status" value="1"/>
</dbReference>
<evidence type="ECO:0000256" key="10">
    <source>
        <dbReference type="ARBA" id="ARBA00022777"/>
    </source>
</evidence>
<dbReference type="PANTHER" id="PTHR13697">
    <property type="entry name" value="PHOSPHOFRUCTOKINASE"/>
    <property type="match status" value="1"/>
</dbReference>
<protein>
    <recommendedName>
        <fullName evidence="4">6-phosphofructokinase</fullName>
        <ecNumber evidence="4">2.7.1.11</ecNumber>
    </recommendedName>
</protein>
<evidence type="ECO:0000256" key="1">
    <source>
        <dbReference type="ARBA" id="ARBA00001946"/>
    </source>
</evidence>
<evidence type="ECO:0000256" key="13">
    <source>
        <dbReference type="ARBA" id="ARBA00023152"/>
    </source>
</evidence>
<organism evidence="17 18">
    <name type="scientific">Agaribacter flavus</name>
    <dbReference type="NCBI Taxonomy" id="1902781"/>
    <lineage>
        <taxon>Bacteria</taxon>
        <taxon>Pseudomonadati</taxon>
        <taxon>Pseudomonadota</taxon>
        <taxon>Gammaproteobacteria</taxon>
        <taxon>Alteromonadales</taxon>
        <taxon>Alteromonadaceae</taxon>
        <taxon>Agaribacter</taxon>
    </lineage>
</organism>
<proteinExistence type="inferred from homology"/>
<comment type="catalytic activity">
    <reaction evidence="15">
        <text>beta-D-fructose 6-phosphate + ATP = beta-D-fructose 1,6-bisphosphate + ADP + H(+)</text>
        <dbReference type="Rhea" id="RHEA:16109"/>
        <dbReference type="ChEBI" id="CHEBI:15378"/>
        <dbReference type="ChEBI" id="CHEBI:30616"/>
        <dbReference type="ChEBI" id="CHEBI:32966"/>
        <dbReference type="ChEBI" id="CHEBI:57634"/>
        <dbReference type="ChEBI" id="CHEBI:456216"/>
        <dbReference type="EC" id="2.7.1.11"/>
    </reaction>
</comment>
<comment type="cofactor">
    <cofactor evidence="1">
        <name>Mg(2+)</name>
        <dbReference type="ChEBI" id="CHEBI:18420"/>
    </cofactor>
</comment>
<dbReference type="NCBIfam" id="NF002872">
    <property type="entry name" value="PRK03202.1"/>
    <property type="match status" value="1"/>
</dbReference>
<comment type="subcellular location">
    <subcellularLocation>
        <location evidence="2">Cytoplasm</location>
    </subcellularLocation>
</comment>